<evidence type="ECO:0000259" key="1">
    <source>
        <dbReference type="Pfam" id="PF00849"/>
    </source>
</evidence>
<accession>A0A514BS83</accession>
<dbReference type="GO" id="GO:0140098">
    <property type="term" value="F:catalytic activity, acting on RNA"/>
    <property type="evidence" value="ECO:0007669"/>
    <property type="project" value="UniProtKB-ARBA"/>
</dbReference>
<dbReference type="OrthoDB" id="9807829at2"/>
<dbReference type="GO" id="GO:0000455">
    <property type="term" value="P:enzyme-directed rRNA pseudouridine synthesis"/>
    <property type="evidence" value="ECO:0007669"/>
    <property type="project" value="TreeGrafter"/>
</dbReference>
<dbReference type="PANTHER" id="PTHR21600:SF84">
    <property type="entry name" value="PSEUDOURIDINE SYNTHASE RSUA_RLUA-LIKE DOMAIN-CONTAINING PROTEIN"/>
    <property type="match status" value="1"/>
</dbReference>
<dbReference type="InterPro" id="IPR050188">
    <property type="entry name" value="RluA_PseudoU_synthase"/>
</dbReference>
<dbReference type="EMBL" id="CP041242">
    <property type="protein sequence ID" value="QDH70246.1"/>
    <property type="molecule type" value="Genomic_DNA"/>
</dbReference>
<protein>
    <submittedName>
        <fullName evidence="2">Pseudouridine synthase</fullName>
    </submittedName>
</protein>
<feature type="domain" description="Pseudouridine synthase RsuA/RluA-like" evidence="1">
    <location>
        <begin position="117"/>
        <end position="264"/>
    </location>
</feature>
<keyword evidence="3" id="KW-1185">Reference proteome</keyword>
<dbReference type="InterPro" id="IPR006145">
    <property type="entry name" value="PsdUridine_synth_RsuA/RluA"/>
</dbReference>
<dbReference type="InterPro" id="IPR020103">
    <property type="entry name" value="PsdUridine_synth_cat_dom_sf"/>
</dbReference>
<dbReference type="AlphaFoldDB" id="A0A514BS83"/>
<dbReference type="Proteomes" id="UP000317199">
    <property type="component" value="Chromosome"/>
</dbReference>
<evidence type="ECO:0000313" key="3">
    <source>
        <dbReference type="Proteomes" id="UP000317199"/>
    </source>
</evidence>
<dbReference type="KEGG" id="lyj:FKV23_09180"/>
<reference evidence="2 3" key="1">
    <citation type="submission" date="2019-06" db="EMBL/GenBank/DDBJ databases">
        <title>Lysobacter alkalisoli sp. nov. isolated from saline-alkali soil.</title>
        <authorList>
            <person name="Sun J.-Q."/>
            <person name="Xu L."/>
        </authorList>
    </citation>
    <scope>NUCLEOTIDE SEQUENCE [LARGE SCALE GENOMIC DNA]</scope>
    <source>
        <strain evidence="2 3">SJ-36</strain>
    </source>
</reference>
<dbReference type="RefSeq" id="WP_141623581.1">
    <property type="nucleotide sequence ID" value="NZ_CP041242.1"/>
</dbReference>
<dbReference type="Pfam" id="PF00849">
    <property type="entry name" value="PseudoU_synth_2"/>
    <property type="match status" value="1"/>
</dbReference>
<dbReference type="Gene3D" id="3.30.2350.10">
    <property type="entry name" value="Pseudouridine synthase"/>
    <property type="match status" value="1"/>
</dbReference>
<dbReference type="GO" id="GO:0009982">
    <property type="term" value="F:pseudouridine synthase activity"/>
    <property type="evidence" value="ECO:0007669"/>
    <property type="project" value="InterPro"/>
</dbReference>
<organism evidence="2 3">
    <name type="scientific">Marilutibacter alkalisoli</name>
    <dbReference type="NCBI Taxonomy" id="2591633"/>
    <lineage>
        <taxon>Bacteria</taxon>
        <taxon>Pseudomonadati</taxon>
        <taxon>Pseudomonadota</taxon>
        <taxon>Gammaproteobacteria</taxon>
        <taxon>Lysobacterales</taxon>
        <taxon>Lysobacteraceae</taxon>
        <taxon>Marilutibacter</taxon>
    </lineage>
</organism>
<dbReference type="SUPFAM" id="SSF55120">
    <property type="entry name" value="Pseudouridine synthase"/>
    <property type="match status" value="1"/>
</dbReference>
<dbReference type="PANTHER" id="PTHR21600">
    <property type="entry name" value="MITOCHONDRIAL RNA PSEUDOURIDINE SYNTHASE"/>
    <property type="match status" value="1"/>
</dbReference>
<gene>
    <name evidence="2" type="ORF">FKV23_09180</name>
</gene>
<dbReference type="GO" id="GO:0003723">
    <property type="term" value="F:RNA binding"/>
    <property type="evidence" value="ECO:0007669"/>
    <property type="project" value="InterPro"/>
</dbReference>
<proteinExistence type="predicted"/>
<dbReference type="PROSITE" id="PS01129">
    <property type="entry name" value="PSI_RLU"/>
    <property type="match status" value="1"/>
</dbReference>
<dbReference type="InterPro" id="IPR006224">
    <property type="entry name" value="PsdUridine_synth_RluA-like_CS"/>
</dbReference>
<sequence>MLAAARACDAGDGYPARMTRHDYATDGGIPDGVRASRFQLPPGPWTTVLDGLCAAFPRIGRDTWRDRFARGRVLDGAGEPLAPDARYRIGMEVRYFREVAQEPTIPFEEGLIHVDEHLVVADKPHFLPVAPAGAFVAETLLGRLTRRLGNPDLVPLHRIDRGTAGLVMFSANPATRARYQSLFPQRRICKIYEALAPAMEGAVFPLTRKSRLERGDPFFRMRETDGPPNSESRIEAVGQDGAVWRYRLEPVTGRKHQLRVHMAALGAPILNDPLYPECRVAEGDDFERPLKLLARELAFDDPLDGSLRRFLSGSSLQAPSQ</sequence>
<name>A0A514BS83_9GAMM</name>
<evidence type="ECO:0000313" key="2">
    <source>
        <dbReference type="EMBL" id="QDH70246.1"/>
    </source>
</evidence>